<dbReference type="PRINTS" id="PR00368">
    <property type="entry name" value="FADPNR"/>
</dbReference>
<organism evidence="2 3">
    <name type="scientific">Mesorhizobium captivum</name>
    <dbReference type="NCBI Taxonomy" id="3072319"/>
    <lineage>
        <taxon>Bacteria</taxon>
        <taxon>Pseudomonadati</taxon>
        <taxon>Pseudomonadota</taxon>
        <taxon>Alphaproteobacteria</taxon>
        <taxon>Hyphomicrobiales</taxon>
        <taxon>Phyllobacteriaceae</taxon>
        <taxon>Mesorhizobium</taxon>
    </lineage>
</organism>
<evidence type="ECO:0000313" key="3">
    <source>
        <dbReference type="Proteomes" id="UP001271249"/>
    </source>
</evidence>
<reference evidence="2 3" key="1">
    <citation type="submission" date="2023-08" db="EMBL/GenBank/DDBJ databases">
        <title>Implementing the SeqCode for naming new Mesorhizobium species isolated from Vachellia karroo root nodules.</title>
        <authorList>
            <person name="Van Lill M."/>
        </authorList>
    </citation>
    <scope>NUCLEOTIDE SEQUENCE [LARGE SCALE GENOMIC DNA]</scope>
    <source>
        <strain evidence="2 3">VK22B</strain>
    </source>
</reference>
<sequence>MKRADVVIVGAGQAGLALSHCLGQADIEHAVIERGRIGERWRSQSWRSLRLLTPNWLNALPGSPYAGGDPGGFMGKAAFVETLEAYAGRWQAPIECSVEVLSCRRTGNGFVLDTSASAWSAKAVVVATGHCDRPAIPFGSKIMGASENVGAALSIHASRYRSPGELPPGGVLIVGASSSGVQIADELALAGRRVTLSVGKHTRLPRLWRGKDIFFWLCQMGFMAQRPQGLANPESARRQPSLQLAGRPDKADVDLATLQALGVELVGRVRGLANREIAFADDLVASVAAAEAKQARLLAEIDRFAGAERPTRREPVTVPSARPQRLSLTDGSIRTIIWATGYARSFDWLEPLALGGDGELAHQGGVTSVPGLYALGFRFLRKRDSNFIGGVGADAQAIATEISRYLDRNGRQAA</sequence>
<keyword evidence="3" id="KW-1185">Reference proteome</keyword>
<dbReference type="Proteomes" id="UP001271249">
    <property type="component" value="Unassembled WGS sequence"/>
</dbReference>
<dbReference type="PANTHER" id="PTHR43539">
    <property type="entry name" value="FLAVIN-BINDING MONOOXYGENASE-LIKE PROTEIN (AFU_ORTHOLOGUE AFUA_4G09220)"/>
    <property type="match status" value="1"/>
</dbReference>
<dbReference type="InterPro" id="IPR050982">
    <property type="entry name" value="Auxin_biosynth/cation_transpt"/>
</dbReference>
<proteinExistence type="predicted"/>
<dbReference type="InterPro" id="IPR036188">
    <property type="entry name" value="FAD/NAD-bd_sf"/>
</dbReference>
<keyword evidence="1 2" id="KW-0560">Oxidoreductase</keyword>
<protein>
    <submittedName>
        <fullName evidence="2">NAD(P)/FAD-dependent oxidoreductase</fullName>
        <ecNumber evidence="2">1.14.13.-</ecNumber>
    </submittedName>
</protein>
<dbReference type="Pfam" id="PF13738">
    <property type="entry name" value="Pyr_redox_3"/>
    <property type="match status" value="1"/>
</dbReference>
<dbReference type="EC" id="1.14.13.-" evidence="2"/>
<dbReference type="GO" id="GO:0016491">
    <property type="term" value="F:oxidoreductase activity"/>
    <property type="evidence" value="ECO:0007669"/>
    <property type="project" value="UniProtKB-KW"/>
</dbReference>
<evidence type="ECO:0000313" key="2">
    <source>
        <dbReference type="EMBL" id="MDX8494837.1"/>
    </source>
</evidence>
<name>A0ABU4Z6C6_9HYPH</name>
<evidence type="ECO:0000256" key="1">
    <source>
        <dbReference type="ARBA" id="ARBA00023002"/>
    </source>
</evidence>
<dbReference type="PRINTS" id="PR00469">
    <property type="entry name" value="PNDRDTASEII"/>
</dbReference>
<dbReference type="EMBL" id="JAVIJC010000031">
    <property type="protein sequence ID" value="MDX8494837.1"/>
    <property type="molecule type" value="Genomic_DNA"/>
</dbReference>
<gene>
    <name evidence="2" type="ORF">RFN29_25075</name>
</gene>
<dbReference type="Gene3D" id="3.50.50.60">
    <property type="entry name" value="FAD/NAD(P)-binding domain"/>
    <property type="match status" value="1"/>
</dbReference>
<comment type="caution">
    <text evidence="2">The sequence shown here is derived from an EMBL/GenBank/DDBJ whole genome shotgun (WGS) entry which is preliminary data.</text>
</comment>
<accession>A0ABU4Z6C6</accession>
<dbReference type="SUPFAM" id="SSF51905">
    <property type="entry name" value="FAD/NAD(P)-binding domain"/>
    <property type="match status" value="2"/>
</dbReference>
<dbReference type="RefSeq" id="WP_320228630.1">
    <property type="nucleotide sequence ID" value="NZ_JAVIJC010000031.1"/>
</dbReference>
<dbReference type="PANTHER" id="PTHR43539:SF78">
    <property type="entry name" value="FLAVIN-CONTAINING MONOOXYGENASE"/>
    <property type="match status" value="1"/>
</dbReference>